<feature type="domain" description="HTH araC/xylS-type" evidence="5">
    <location>
        <begin position="161"/>
        <end position="258"/>
    </location>
</feature>
<name>A0A3B9IRK5_9PROT</name>
<dbReference type="PANTHER" id="PTHR11019">
    <property type="entry name" value="HTH-TYPE TRANSCRIPTIONAL REGULATOR NIMR"/>
    <property type="match status" value="1"/>
</dbReference>
<gene>
    <name evidence="6" type="ORF">DCK97_24055</name>
</gene>
<dbReference type="SUPFAM" id="SSF51182">
    <property type="entry name" value="RmlC-like cupins"/>
    <property type="match status" value="1"/>
</dbReference>
<dbReference type="SMART" id="SM00342">
    <property type="entry name" value="HTH_ARAC"/>
    <property type="match status" value="1"/>
</dbReference>
<dbReference type="InterPro" id="IPR018060">
    <property type="entry name" value="HTH_AraC"/>
</dbReference>
<dbReference type="AlphaFoldDB" id="A0A3B9IRK5"/>
<keyword evidence="1" id="KW-0678">Repressor</keyword>
<organism evidence="6 7">
    <name type="scientific">Tistrella mobilis</name>
    <dbReference type="NCBI Taxonomy" id="171437"/>
    <lineage>
        <taxon>Bacteria</taxon>
        <taxon>Pseudomonadati</taxon>
        <taxon>Pseudomonadota</taxon>
        <taxon>Alphaproteobacteria</taxon>
        <taxon>Geminicoccales</taxon>
        <taxon>Geminicoccaceae</taxon>
        <taxon>Tistrella</taxon>
    </lineage>
</organism>
<dbReference type="InterPro" id="IPR018062">
    <property type="entry name" value="HTH_AraC-typ_CS"/>
</dbReference>
<keyword evidence="2" id="KW-0805">Transcription regulation</keyword>
<dbReference type="Gene3D" id="1.10.10.60">
    <property type="entry name" value="Homeodomain-like"/>
    <property type="match status" value="2"/>
</dbReference>
<comment type="caution">
    <text evidence="6">The sequence shown here is derived from an EMBL/GenBank/DDBJ whole genome shotgun (WGS) entry which is preliminary data.</text>
</comment>
<accession>A0A3B9IRK5</accession>
<evidence type="ECO:0000256" key="3">
    <source>
        <dbReference type="ARBA" id="ARBA00023125"/>
    </source>
</evidence>
<evidence type="ECO:0000313" key="7">
    <source>
        <dbReference type="Proteomes" id="UP000257706"/>
    </source>
</evidence>
<protein>
    <submittedName>
        <fullName evidence="6">AraC family transcriptional regulator</fullName>
    </submittedName>
</protein>
<dbReference type="SUPFAM" id="SSF46689">
    <property type="entry name" value="Homeodomain-like"/>
    <property type="match status" value="1"/>
</dbReference>
<keyword evidence="4" id="KW-0804">Transcription</keyword>
<evidence type="ECO:0000313" key="6">
    <source>
        <dbReference type="EMBL" id="HAE50491.1"/>
    </source>
</evidence>
<evidence type="ECO:0000256" key="4">
    <source>
        <dbReference type="ARBA" id="ARBA00023163"/>
    </source>
</evidence>
<dbReference type="PROSITE" id="PS00041">
    <property type="entry name" value="HTH_ARAC_FAMILY_1"/>
    <property type="match status" value="1"/>
</dbReference>
<dbReference type="InterPro" id="IPR009057">
    <property type="entry name" value="Homeodomain-like_sf"/>
</dbReference>
<dbReference type="GO" id="GO:0003700">
    <property type="term" value="F:DNA-binding transcription factor activity"/>
    <property type="evidence" value="ECO:0007669"/>
    <property type="project" value="InterPro"/>
</dbReference>
<dbReference type="Proteomes" id="UP000257706">
    <property type="component" value="Unassembled WGS sequence"/>
</dbReference>
<evidence type="ECO:0000259" key="5">
    <source>
        <dbReference type="PROSITE" id="PS01124"/>
    </source>
</evidence>
<proteinExistence type="predicted"/>
<dbReference type="FunFam" id="1.10.10.60:FF:000132">
    <property type="entry name" value="AraC family transcriptional regulator"/>
    <property type="match status" value="1"/>
</dbReference>
<dbReference type="Pfam" id="PF12833">
    <property type="entry name" value="HTH_18"/>
    <property type="match status" value="1"/>
</dbReference>
<dbReference type="CDD" id="cd06124">
    <property type="entry name" value="cupin_NimR-like_N"/>
    <property type="match status" value="1"/>
</dbReference>
<dbReference type="PROSITE" id="PS01124">
    <property type="entry name" value="HTH_ARAC_FAMILY_2"/>
    <property type="match status" value="1"/>
</dbReference>
<evidence type="ECO:0000256" key="1">
    <source>
        <dbReference type="ARBA" id="ARBA00022491"/>
    </source>
</evidence>
<dbReference type="PANTHER" id="PTHR11019:SF159">
    <property type="entry name" value="TRANSCRIPTIONAL REGULATOR-RELATED"/>
    <property type="match status" value="1"/>
</dbReference>
<reference evidence="6 7" key="1">
    <citation type="journal article" date="2018" name="Nat. Biotechnol.">
        <title>A standardized bacterial taxonomy based on genome phylogeny substantially revises the tree of life.</title>
        <authorList>
            <person name="Parks D.H."/>
            <person name="Chuvochina M."/>
            <person name="Waite D.W."/>
            <person name="Rinke C."/>
            <person name="Skarshewski A."/>
            <person name="Chaumeil P.A."/>
            <person name="Hugenholtz P."/>
        </authorList>
    </citation>
    <scope>NUCLEOTIDE SEQUENCE [LARGE SCALE GENOMIC DNA]</scope>
    <source>
        <strain evidence="6">UBA8739</strain>
    </source>
</reference>
<keyword evidence="3" id="KW-0238">DNA-binding</keyword>
<dbReference type="InterPro" id="IPR011051">
    <property type="entry name" value="RmlC_Cupin_sf"/>
</dbReference>
<dbReference type="EMBL" id="DMAI01000391">
    <property type="protein sequence ID" value="HAE50491.1"/>
    <property type="molecule type" value="Genomic_DNA"/>
</dbReference>
<sequence length="263" mass="28725">MDLFDRPDGPPVIALASGVGLENDFPLGSHEVDWHAHRRGQLICIETGLMHSRTPHGSWLLPPHRAGWMPPGIPHWGAMTGVTSGWTVLVAPEACAGLPAGPQVLAVNEVMRALVRRAAGWWRADRLDARQERLTAVLLDEIAAAPAEPLHLPMPTERRLARIATALAADPADDRTLEDWASQVGLSPRTARRAFIAQTGMTFGEWRRQARLVRALEMLATGEPVAIVSDALGYAGPSNFIAMFRRRFGTSPARYFATTKSKP</sequence>
<dbReference type="GO" id="GO:0043565">
    <property type="term" value="F:sequence-specific DNA binding"/>
    <property type="evidence" value="ECO:0007669"/>
    <property type="project" value="InterPro"/>
</dbReference>
<evidence type="ECO:0000256" key="2">
    <source>
        <dbReference type="ARBA" id="ARBA00023015"/>
    </source>
</evidence>